<name>A0A4S2L7A8_OPIFE</name>
<feature type="transmembrane region" description="Helical" evidence="1">
    <location>
        <begin position="82"/>
        <end position="101"/>
    </location>
</feature>
<dbReference type="Proteomes" id="UP000308267">
    <property type="component" value="Unassembled WGS sequence"/>
</dbReference>
<feature type="transmembrane region" description="Helical" evidence="1">
    <location>
        <begin position="113"/>
        <end position="135"/>
    </location>
</feature>
<dbReference type="OrthoDB" id="10564809at2759"/>
<feature type="transmembrane region" description="Helical" evidence="1">
    <location>
        <begin position="212"/>
        <end position="233"/>
    </location>
</feature>
<evidence type="ECO:0000256" key="1">
    <source>
        <dbReference type="SAM" id="Phobius"/>
    </source>
</evidence>
<keyword evidence="1" id="KW-1133">Transmembrane helix</keyword>
<feature type="transmembrane region" description="Helical" evidence="1">
    <location>
        <begin position="245"/>
        <end position="266"/>
    </location>
</feature>
<keyword evidence="3" id="KW-1185">Reference proteome</keyword>
<sequence>MPHGIRPTLWYSNCWGASTESLSLYIMGKGYQLLSVGMLNQLLPVVLLVEKSVSLHQQHFNPIAFILYVVIWIRNLDNKRAVVIATFALGCCGLISYCVGAGCRFDSAPDDGVFLFSALWIAVGVVGVGQNFLFINPNEIVCFFWKSWPLTKEVDMEAQILLGVNFGFQDFDTTTLLRTTFVFTLLGLILAAAQLALYVLMFFRYQERQQVLMIAAVALLGGSVFCFAISTGLYFDSVLANTGSWLLATTWVTVVVLTTAVIYVFIDWEESGK</sequence>
<proteinExistence type="predicted"/>
<evidence type="ECO:0000313" key="2">
    <source>
        <dbReference type="EMBL" id="TGZ58136.1"/>
    </source>
</evidence>
<keyword evidence="1" id="KW-0812">Transmembrane</keyword>
<organism evidence="2 3">
    <name type="scientific">Opisthorchis felineus</name>
    <dbReference type="NCBI Taxonomy" id="147828"/>
    <lineage>
        <taxon>Eukaryota</taxon>
        <taxon>Metazoa</taxon>
        <taxon>Spiralia</taxon>
        <taxon>Lophotrochozoa</taxon>
        <taxon>Platyhelminthes</taxon>
        <taxon>Trematoda</taxon>
        <taxon>Digenea</taxon>
        <taxon>Opisthorchiida</taxon>
        <taxon>Opisthorchiata</taxon>
        <taxon>Opisthorchiidae</taxon>
        <taxon>Opisthorchis</taxon>
    </lineage>
</organism>
<evidence type="ECO:0000313" key="3">
    <source>
        <dbReference type="Proteomes" id="UP000308267"/>
    </source>
</evidence>
<feature type="transmembrane region" description="Helical" evidence="1">
    <location>
        <begin position="181"/>
        <end position="200"/>
    </location>
</feature>
<reference evidence="2 3" key="1">
    <citation type="journal article" date="2019" name="BMC Genomics">
        <title>New insights from Opisthorchis felineus genome: update on genomics of the epidemiologically important liver flukes.</title>
        <authorList>
            <person name="Ershov N.I."/>
            <person name="Mordvinov V.A."/>
            <person name="Prokhortchouk E.B."/>
            <person name="Pakharukova M.Y."/>
            <person name="Gunbin K.V."/>
            <person name="Ustyantsev K."/>
            <person name="Genaev M.A."/>
            <person name="Blinov A.G."/>
            <person name="Mazur A."/>
            <person name="Boulygina E."/>
            <person name="Tsygankova S."/>
            <person name="Khrameeva E."/>
            <person name="Chekanov N."/>
            <person name="Fan G."/>
            <person name="Xiao A."/>
            <person name="Zhang H."/>
            <person name="Xu X."/>
            <person name="Yang H."/>
            <person name="Solovyev V."/>
            <person name="Lee S.M."/>
            <person name="Liu X."/>
            <person name="Afonnikov D.A."/>
            <person name="Skryabin K.G."/>
        </authorList>
    </citation>
    <scope>NUCLEOTIDE SEQUENCE [LARGE SCALE GENOMIC DNA]</scope>
    <source>
        <strain evidence="2">AK-0245</strain>
        <tissue evidence="2">Whole organism</tissue>
    </source>
</reference>
<keyword evidence="1" id="KW-0472">Membrane</keyword>
<protein>
    <submittedName>
        <fullName evidence="2">Uncharacterized protein</fullName>
    </submittedName>
</protein>
<dbReference type="AlphaFoldDB" id="A0A4S2L7A8"/>
<gene>
    <name evidence="2" type="ORF">CRM22_009751</name>
</gene>
<dbReference type="EMBL" id="SJOL01009329">
    <property type="protein sequence ID" value="TGZ58136.1"/>
    <property type="molecule type" value="Genomic_DNA"/>
</dbReference>
<comment type="caution">
    <text evidence="2">The sequence shown here is derived from an EMBL/GenBank/DDBJ whole genome shotgun (WGS) entry which is preliminary data.</text>
</comment>
<accession>A0A4S2L7A8</accession>